<dbReference type="PANTHER" id="PTHR43214">
    <property type="entry name" value="TWO-COMPONENT RESPONSE REGULATOR"/>
    <property type="match status" value="1"/>
</dbReference>
<accession>A0A2A6DZ95</accession>
<protein>
    <recommendedName>
        <fullName evidence="4">HTH luxR-type domain-containing protein</fullName>
    </recommendedName>
</protein>
<evidence type="ECO:0000256" key="2">
    <source>
        <dbReference type="ARBA" id="ARBA00023125"/>
    </source>
</evidence>
<evidence type="ECO:0000313" key="6">
    <source>
        <dbReference type="Proteomes" id="UP000243688"/>
    </source>
</evidence>
<dbReference type="SUPFAM" id="SSF46894">
    <property type="entry name" value="C-terminal effector domain of the bipartite response regulators"/>
    <property type="match status" value="1"/>
</dbReference>
<gene>
    <name evidence="5" type="ORF">BLM47_09265</name>
</gene>
<dbReference type="GO" id="GO:0003677">
    <property type="term" value="F:DNA binding"/>
    <property type="evidence" value="ECO:0007669"/>
    <property type="project" value="UniProtKB-KW"/>
</dbReference>
<dbReference type="AlphaFoldDB" id="A0A2A6DZ95"/>
<dbReference type="Pfam" id="PF00196">
    <property type="entry name" value="GerE"/>
    <property type="match status" value="1"/>
</dbReference>
<keyword evidence="3" id="KW-0804">Transcription</keyword>
<dbReference type="Gene3D" id="3.40.50.2300">
    <property type="match status" value="1"/>
</dbReference>
<organism evidence="5 6">
    <name type="scientific">Candidatus Reconcilbacillus cellulovorans</name>
    <dbReference type="NCBI Taxonomy" id="1906605"/>
    <lineage>
        <taxon>Bacteria</taxon>
        <taxon>Bacillati</taxon>
        <taxon>Bacillota</taxon>
        <taxon>Bacilli</taxon>
        <taxon>Bacillales</taxon>
        <taxon>Paenibacillaceae</taxon>
        <taxon>Candidatus Reconcilbacillus</taxon>
    </lineage>
</organism>
<dbReference type="GO" id="GO:0006355">
    <property type="term" value="P:regulation of DNA-templated transcription"/>
    <property type="evidence" value="ECO:0007669"/>
    <property type="project" value="InterPro"/>
</dbReference>
<keyword evidence="2" id="KW-0238">DNA-binding</keyword>
<evidence type="ECO:0000256" key="1">
    <source>
        <dbReference type="ARBA" id="ARBA00023015"/>
    </source>
</evidence>
<keyword evidence="1" id="KW-0805">Transcription regulation</keyword>
<evidence type="ECO:0000259" key="4">
    <source>
        <dbReference type="PROSITE" id="PS50043"/>
    </source>
</evidence>
<dbReference type="PROSITE" id="PS50043">
    <property type="entry name" value="HTH_LUXR_2"/>
    <property type="match status" value="1"/>
</dbReference>
<dbReference type="InterPro" id="IPR039420">
    <property type="entry name" value="WalR-like"/>
</dbReference>
<dbReference type="Proteomes" id="UP000243688">
    <property type="component" value="Unassembled WGS sequence"/>
</dbReference>
<name>A0A2A6DZ95_9BACL</name>
<dbReference type="InterPro" id="IPR016032">
    <property type="entry name" value="Sig_transdc_resp-reg_C-effctor"/>
</dbReference>
<dbReference type="InterPro" id="IPR000792">
    <property type="entry name" value="Tscrpt_reg_LuxR_C"/>
</dbReference>
<proteinExistence type="predicted"/>
<dbReference type="EMBL" id="MOXJ01000020">
    <property type="protein sequence ID" value="PDO10084.1"/>
    <property type="molecule type" value="Genomic_DNA"/>
</dbReference>
<comment type="caution">
    <text evidence="5">The sequence shown here is derived from an EMBL/GenBank/DDBJ whole genome shotgun (WGS) entry which is preliminary data.</text>
</comment>
<reference evidence="5 6" key="1">
    <citation type="submission" date="2016-12" db="EMBL/GenBank/DDBJ databases">
        <title>Candidatus Reconcilibacillus cellulovorans genome.</title>
        <authorList>
            <person name="Kolinko S."/>
            <person name="Wu Y.-W."/>
            <person name="Tachea F."/>
            <person name="Denzel E."/>
            <person name="Hiras J."/>
            <person name="Baecker N."/>
            <person name="Chan L.J."/>
            <person name="Eichorst S.A."/>
            <person name="Frey D."/>
            <person name="Adams P.D."/>
            <person name="Pray T."/>
            <person name="Tanjore D."/>
            <person name="Petzold C.J."/>
            <person name="Gladden J.M."/>
            <person name="Simmons B.A."/>
            <person name="Singer S.W."/>
        </authorList>
    </citation>
    <scope>NUCLEOTIDE SEQUENCE [LARGE SCALE GENOMIC DNA]</scope>
    <source>
        <strain evidence="5">JTherm</strain>
    </source>
</reference>
<dbReference type="SMART" id="SM00421">
    <property type="entry name" value="HTH_LUXR"/>
    <property type="match status" value="1"/>
</dbReference>
<sequence length="120" mass="13821">MCFDPDALFEPDADENPTVIIEAIRNVLAGQRFIFGARIAKLLLQIGYSWKKDKINRLITGHERKILQLVYDVLSYSHIARELHYTEQTVRNAVHRILRKTGCSSGREAAEWAKRRGLLD</sequence>
<evidence type="ECO:0000313" key="5">
    <source>
        <dbReference type="EMBL" id="PDO10084.1"/>
    </source>
</evidence>
<evidence type="ECO:0000256" key="3">
    <source>
        <dbReference type="ARBA" id="ARBA00023163"/>
    </source>
</evidence>
<feature type="domain" description="HTH luxR-type" evidence="4">
    <location>
        <begin position="52"/>
        <end position="117"/>
    </location>
</feature>